<dbReference type="InterPro" id="IPR036709">
    <property type="entry name" value="Autotransporte_beta_dom_sf"/>
</dbReference>
<dbReference type="InterPro" id="IPR043990">
    <property type="entry name" value="AC_1"/>
</dbReference>
<dbReference type="InterPro" id="IPR051551">
    <property type="entry name" value="Autotransporter_adhesion"/>
</dbReference>
<reference evidence="3 4" key="1">
    <citation type="journal article" date="2019" name="Int. J. Syst. Evol. Microbiol.">
        <title>The Global Catalogue of Microorganisms (GCM) 10K type strain sequencing project: providing services to taxonomists for standard genome sequencing and annotation.</title>
        <authorList>
            <consortium name="The Broad Institute Genomics Platform"/>
            <consortium name="The Broad Institute Genome Sequencing Center for Infectious Disease"/>
            <person name="Wu L."/>
            <person name="Ma J."/>
        </authorList>
    </citation>
    <scope>NUCLEOTIDE SEQUENCE [LARGE SCALE GENOMIC DNA]</scope>
    <source>
        <strain evidence="3 4">JCM 15115</strain>
    </source>
</reference>
<evidence type="ECO:0000313" key="3">
    <source>
        <dbReference type="EMBL" id="GAA0614101.1"/>
    </source>
</evidence>
<feature type="chain" id="PRO_5046176223" evidence="1">
    <location>
        <begin position="38"/>
        <end position="1069"/>
    </location>
</feature>
<dbReference type="PROSITE" id="PS51208">
    <property type="entry name" value="AUTOTRANSPORTER"/>
    <property type="match status" value="1"/>
</dbReference>
<feature type="signal peptide" evidence="1">
    <location>
        <begin position="1"/>
        <end position="37"/>
    </location>
</feature>
<name>A0ABN1GLN4_9HYPH</name>
<dbReference type="SUPFAM" id="SSF103515">
    <property type="entry name" value="Autotransporter"/>
    <property type="match status" value="1"/>
</dbReference>
<accession>A0ABN1GLN4</accession>
<dbReference type="PANTHER" id="PTHR35037">
    <property type="entry name" value="C-TERMINAL REGION OF AIDA-LIKE PROTEIN"/>
    <property type="match status" value="1"/>
</dbReference>
<keyword evidence="4" id="KW-1185">Reference proteome</keyword>
<dbReference type="PANTHER" id="PTHR35037:SF3">
    <property type="entry name" value="C-TERMINAL REGION OF AIDA-LIKE PROTEIN"/>
    <property type="match status" value="1"/>
</dbReference>
<evidence type="ECO:0000313" key="4">
    <source>
        <dbReference type="Proteomes" id="UP001424441"/>
    </source>
</evidence>
<proteinExistence type="predicted"/>
<dbReference type="SUPFAM" id="SSF51126">
    <property type="entry name" value="Pectin lyase-like"/>
    <property type="match status" value="1"/>
</dbReference>
<gene>
    <name evidence="3" type="ORF">GCM10008943_31710</name>
</gene>
<dbReference type="Gene3D" id="2.160.20.20">
    <property type="match status" value="1"/>
</dbReference>
<sequence length="1069" mass="114105">MQVNTISDKQKNIIQNNIKLLSLSSIVFILSTPAVYAQTITQPVNINGGSQSFDGEHLNINATGVPAIQVKNGTLSITNSDFILHSDKEALKVSGSSNVTIIGASGKNATLTSSAVNGNTVNLLNTANLTLDGVTIHGVGSGASGKGATALVAHGNYNSMSAELTLLNSEIIATNVRAISARDVTLKADNFKIVTGKDADASKTHLYGLHAENKNFINLSNGSIETWTNYSNGLNVVMDYDDSTIERLTVNNVKIITHGGNAVGSENINTRTSITGSDILTHGTGGHGVAASNGGVASWAPSHVTVKDTNISTNGRQAYGFVATTLSKIYGRGVTINTTGESGVGVYSQGSGRINVSDNSSITTSGKGAHAAAVMLGSEINISDSDITTSGAGAAGLYMAGYNYTDRGLPTPTTPIIITRKPLSNIDDHNDDPNQYPSTEESLAIDENNERAGISHSNTASLTNVNMNVANGAALHIKGSESNKVTIKGSTINGDASASASFLTTEIYNDVHKVGDVLLDVSSSQLFGNANVQSGSVNLNLSDKSSWVGATEITSGEELNLKLDKTSAWLITANSTINHLENKGAVGFFPSKSNFKTLTLTQADYSTSGGLFTVNTVLGDDSSKTDKIIFEGSVSGNNHLAVHNVGGLGAETDRGIKVITVGAPSSGSFSLISRYKHKGEYAAVAGAYRYKLYQGYEGEPSNQNWYLRSDMDYDDEDGDGDGGFQPGVPVYEAYPQFLLGLNNLPTLQQRTGNRYWSHAGSNQIAQGADIAETYAPAQESGSLTQNNGIWGRIEGAHSKIKPNFSQSRANYDYNSYKVQAGIDGLFHESEQGKLIGGLTLNYTHGLASIWSRNDDDLGRGRIKSDGYGFGGTLTWYDDNGFYADNQAQLTWYRSDLSYQGDKESLHDGKNNGFGFALSSEIGKRFAIDDHWSLTPQAQLQYSHVDFSSFTDVFEAEISREKAASLQARLGLSLDYQNAWQNAQGTTNRSSVYAIANLYNEFLNGTEVDVSTVRFANKSERLWGGIGFGGSYNWNDDQYSVYGEGSLNSSLRHFGDSYSYKGTLGFRVKW</sequence>
<dbReference type="Pfam" id="PF03797">
    <property type="entry name" value="Autotransporter"/>
    <property type="match status" value="1"/>
</dbReference>
<dbReference type="RefSeq" id="WP_343807860.1">
    <property type="nucleotide sequence ID" value="NZ_BAAADE010000012.1"/>
</dbReference>
<dbReference type="CDD" id="cd01344">
    <property type="entry name" value="PL2_Passenger_AT"/>
    <property type="match status" value="1"/>
</dbReference>
<dbReference type="Gene3D" id="2.40.128.130">
    <property type="entry name" value="Autotransporter beta-domain"/>
    <property type="match status" value="1"/>
</dbReference>
<evidence type="ECO:0000256" key="1">
    <source>
        <dbReference type="SAM" id="SignalP"/>
    </source>
</evidence>
<organism evidence="3 4">
    <name type="scientific">Paenochrobactrum glaciei</name>
    <dbReference type="NCBI Taxonomy" id="486407"/>
    <lineage>
        <taxon>Bacteria</taxon>
        <taxon>Pseudomonadati</taxon>
        <taxon>Pseudomonadota</taxon>
        <taxon>Alphaproteobacteria</taxon>
        <taxon>Hyphomicrobiales</taxon>
        <taxon>Brucellaceae</taxon>
        <taxon>Paenochrobactrum</taxon>
    </lineage>
</organism>
<dbReference type="Pfam" id="PF18883">
    <property type="entry name" value="AC_1"/>
    <property type="match status" value="1"/>
</dbReference>
<comment type="caution">
    <text evidence="3">The sequence shown here is derived from an EMBL/GenBank/DDBJ whole genome shotgun (WGS) entry which is preliminary data.</text>
</comment>
<dbReference type="InterPro" id="IPR006626">
    <property type="entry name" value="PbH1"/>
</dbReference>
<keyword evidence="1" id="KW-0732">Signal</keyword>
<dbReference type="EMBL" id="BAAADE010000012">
    <property type="protein sequence ID" value="GAA0614101.1"/>
    <property type="molecule type" value="Genomic_DNA"/>
</dbReference>
<dbReference type="InterPro" id="IPR012332">
    <property type="entry name" value="Autotransporter_pectin_lyase_C"/>
</dbReference>
<dbReference type="SMART" id="SM00869">
    <property type="entry name" value="Autotransporter"/>
    <property type="match status" value="1"/>
</dbReference>
<dbReference type="SMART" id="SM00710">
    <property type="entry name" value="PbH1"/>
    <property type="match status" value="9"/>
</dbReference>
<evidence type="ECO:0000259" key="2">
    <source>
        <dbReference type="PROSITE" id="PS51208"/>
    </source>
</evidence>
<dbReference type="NCBIfam" id="TIGR01414">
    <property type="entry name" value="autotrans_barl"/>
    <property type="match status" value="1"/>
</dbReference>
<dbReference type="InterPro" id="IPR006315">
    <property type="entry name" value="OM_autotransptr_brl_dom"/>
</dbReference>
<protein>
    <submittedName>
        <fullName evidence="3">Autotransporter outer membrane beta-barrel domain-containing protein</fullName>
    </submittedName>
</protein>
<dbReference type="Proteomes" id="UP001424441">
    <property type="component" value="Unassembled WGS sequence"/>
</dbReference>
<dbReference type="InterPro" id="IPR011050">
    <property type="entry name" value="Pectin_lyase_fold/virulence"/>
</dbReference>
<feature type="domain" description="Autotransporter" evidence="2">
    <location>
        <begin position="782"/>
        <end position="1069"/>
    </location>
</feature>
<dbReference type="InterPro" id="IPR005546">
    <property type="entry name" value="Autotransporte_beta"/>
</dbReference>